<name>A0A8S5LMN5_9CAUD</name>
<dbReference type="EMBL" id="BK015881">
    <property type="protein sequence ID" value="DAD71348.1"/>
    <property type="molecule type" value="Genomic_DNA"/>
</dbReference>
<sequence length="35" mass="4084">MVYTISGFKVKPYFFTVILYTYAARVCGYNLNINL</sequence>
<protein>
    <submittedName>
        <fullName evidence="1">Uncharacterized protein</fullName>
    </submittedName>
</protein>
<accession>A0A8S5LMN5</accession>
<reference evidence="1" key="1">
    <citation type="journal article" date="2021" name="Proc. Natl. Acad. Sci. U.S.A.">
        <title>A Catalog of Tens of Thousands of Viruses from Human Metagenomes Reveals Hidden Associations with Chronic Diseases.</title>
        <authorList>
            <person name="Tisza M.J."/>
            <person name="Buck C.B."/>
        </authorList>
    </citation>
    <scope>NUCLEOTIDE SEQUENCE</scope>
    <source>
        <strain evidence="1">CtbQZ1</strain>
    </source>
</reference>
<evidence type="ECO:0000313" key="1">
    <source>
        <dbReference type="EMBL" id="DAD71348.1"/>
    </source>
</evidence>
<organism evidence="1">
    <name type="scientific">Siphoviridae sp. ctbQZ1</name>
    <dbReference type="NCBI Taxonomy" id="2827581"/>
    <lineage>
        <taxon>Viruses</taxon>
        <taxon>Duplodnaviria</taxon>
        <taxon>Heunggongvirae</taxon>
        <taxon>Uroviricota</taxon>
        <taxon>Caudoviricetes</taxon>
    </lineage>
</organism>
<proteinExistence type="predicted"/>